<dbReference type="Gene3D" id="3.40.50.150">
    <property type="entry name" value="Vaccinia Virus protein VP39"/>
    <property type="match status" value="1"/>
</dbReference>
<evidence type="ECO:0000313" key="2">
    <source>
        <dbReference type="Proteomes" id="UP001596312"/>
    </source>
</evidence>
<dbReference type="InterPro" id="IPR029063">
    <property type="entry name" value="SAM-dependent_MTases_sf"/>
</dbReference>
<evidence type="ECO:0008006" key="3">
    <source>
        <dbReference type="Google" id="ProtNLM"/>
    </source>
</evidence>
<name>A0ABD5V2V7_9EURY</name>
<comment type="caution">
    <text evidence="1">The sequence shown here is derived from an EMBL/GenBank/DDBJ whole genome shotgun (WGS) entry which is preliminary data.</text>
</comment>
<gene>
    <name evidence="1" type="ORF">ACFQGH_08450</name>
</gene>
<dbReference type="RefSeq" id="WP_340603740.1">
    <property type="nucleotide sequence ID" value="NZ_JBBMXV010000002.1"/>
</dbReference>
<dbReference type="Proteomes" id="UP001596312">
    <property type="component" value="Unassembled WGS sequence"/>
</dbReference>
<sequence length="273" mass="29867">MSDFREYLRAKRAVDDRALNRRVLEELRGELPEGPLDVVEVGAGIGTGIVRLLEWEVLPEAVSYTAIDRRPGNVSAARERLLDRGFVEGDDGRLRRDETTVSLVAGDAFDVLGEGNEEYDLLVAQAFLDLVELDDALPALLASLSPGGLAYFPITFDGETIFEPAHPLDDPVLEAYHRDMEREGSSETGRRLLSAIPAAGGEILAAGSSDWVVYPPYPDDERLFLAHVLDTIEGALAGDLGDGLEEWLAARRGQLERGELVYVAHQLDVLCRG</sequence>
<protein>
    <recommendedName>
        <fullName evidence="3">Methyltransferase domain-containing protein</fullName>
    </recommendedName>
</protein>
<organism evidence="1 2">
    <name type="scientific">Halalkalicoccus tibetensis</name>
    <dbReference type="NCBI Taxonomy" id="175632"/>
    <lineage>
        <taxon>Archaea</taxon>
        <taxon>Methanobacteriati</taxon>
        <taxon>Methanobacteriota</taxon>
        <taxon>Stenosarchaea group</taxon>
        <taxon>Halobacteria</taxon>
        <taxon>Halobacteriales</taxon>
        <taxon>Halococcaceae</taxon>
        <taxon>Halalkalicoccus</taxon>
    </lineage>
</organism>
<evidence type="ECO:0000313" key="1">
    <source>
        <dbReference type="EMBL" id="MFC6905226.1"/>
    </source>
</evidence>
<keyword evidence="2" id="KW-1185">Reference proteome</keyword>
<dbReference type="EMBL" id="JBHSXQ010000002">
    <property type="protein sequence ID" value="MFC6905226.1"/>
    <property type="molecule type" value="Genomic_DNA"/>
</dbReference>
<accession>A0ABD5V2V7</accession>
<proteinExistence type="predicted"/>
<dbReference type="CDD" id="cd02440">
    <property type="entry name" value="AdoMet_MTases"/>
    <property type="match status" value="1"/>
</dbReference>
<dbReference type="AlphaFoldDB" id="A0ABD5V2V7"/>
<reference evidence="1 2" key="1">
    <citation type="journal article" date="2019" name="Int. J. Syst. Evol. Microbiol.">
        <title>The Global Catalogue of Microorganisms (GCM) 10K type strain sequencing project: providing services to taxonomists for standard genome sequencing and annotation.</title>
        <authorList>
            <consortium name="The Broad Institute Genomics Platform"/>
            <consortium name="The Broad Institute Genome Sequencing Center for Infectious Disease"/>
            <person name="Wu L."/>
            <person name="Ma J."/>
        </authorList>
    </citation>
    <scope>NUCLEOTIDE SEQUENCE [LARGE SCALE GENOMIC DNA]</scope>
    <source>
        <strain evidence="1 2">CGMCC 1.3240</strain>
    </source>
</reference>
<dbReference type="SUPFAM" id="SSF53335">
    <property type="entry name" value="S-adenosyl-L-methionine-dependent methyltransferases"/>
    <property type="match status" value="1"/>
</dbReference>